<gene>
    <name evidence="2" type="ORF">MEUPH1_LOCUS30544</name>
</gene>
<sequence>MNRGRKIAAMVTQNEVNTQMPINKDANIGKLENWIDTGNGIEFDTNRLNVIYIDDYDMVIDTFNFDELVENNTSFNNNNIDITTTQLNSFVDVVENNHVLYDTDKNNINNIILNEGINECPILINNSQSDIISGAIETPILSESEIDYNLDVQLNDGLRQVKYQSQKNRLAGKEYIGFKMVNGKISQSVPIGKRVIKDRCNHSLVNQKSSNSFMCGLFSDEDRKNAFKFFWKIKTWQEKRGYVRGLVTNRPITRRRKINKSDKVRKIESRDIRLCLTNGQQLKVCRKMFLNTLSIGEDCFKRWTKKINNVSNSNSSDSEHDPEPISLTPSPRVLKKQNDIIHIKDWLHLLPKVPSHYCRQSTSKIYVESNFVSIESMFNVFKEWCVSENITPASCTLFRETLNANNIKIHQPRKDQCDLCIGYKMGTILEAEYNEHIERKNSAREEKNKHKSIVSNNKVVITMDLESVLLCPKTEASAMFYKQKLQLHNFTVYKLNDHDVTLYVWNESDGNVTANEFTTCIINYIDNLPSEVTEVVLISDGCNYQNRNKTLASALSSLALAKCITIEQLFLTKGHTMMEADNVHSTLEHYFKGPLYSPGDYISRMRIARKKQPYNIKVIDYSFFKNYDAVCSLKSLRPGKKAGDKTVTNICKLLYTKGEIFYKTSFDNDWAILHEQNKTSKRTRASIKNVHIPEQVELSQLYNAPLPISSSKYYDLQSLKQVIEKDHHPFYDSLKHSDITKKKKNVTKVPDFESLFNF</sequence>
<proteinExistence type="predicted"/>
<protein>
    <submittedName>
        <fullName evidence="2">Uncharacterized protein</fullName>
    </submittedName>
</protein>
<dbReference type="AlphaFoldDB" id="A0AAV0YC66"/>
<dbReference type="PANTHER" id="PTHR10773">
    <property type="entry name" value="DNA-DIRECTED RNA POLYMERASES I, II, AND III SUBUNIT RPABC2"/>
    <property type="match status" value="1"/>
</dbReference>
<evidence type="ECO:0000256" key="1">
    <source>
        <dbReference type="SAM" id="MobiDB-lite"/>
    </source>
</evidence>
<comment type="caution">
    <text evidence="2">The sequence shown here is derived from an EMBL/GenBank/DDBJ whole genome shotgun (WGS) entry which is preliminary data.</text>
</comment>
<evidence type="ECO:0000313" key="2">
    <source>
        <dbReference type="EMBL" id="CAI6377259.1"/>
    </source>
</evidence>
<dbReference type="EMBL" id="CARXXK010001681">
    <property type="protein sequence ID" value="CAI6377259.1"/>
    <property type="molecule type" value="Genomic_DNA"/>
</dbReference>
<keyword evidence="3" id="KW-1185">Reference proteome</keyword>
<feature type="region of interest" description="Disordered" evidence="1">
    <location>
        <begin position="311"/>
        <end position="330"/>
    </location>
</feature>
<accession>A0AAV0YC66</accession>
<organism evidence="2 3">
    <name type="scientific">Macrosiphum euphorbiae</name>
    <name type="common">potato aphid</name>
    <dbReference type="NCBI Taxonomy" id="13131"/>
    <lineage>
        <taxon>Eukaryota</taxon>
        <taxon>Metazoa</taxon>
        <taxon>Ecdysozoa</taxon>
        <taxon>Arthropoda</taxon>
        <taxon>Hexapoda</taxon>
        <taxon>Insecta</taxon>
        <taxon>Pterygota</taxon>
        <taxon>Neoptera</taxon>
        <taxon>Paraneoptera</taxon>
        <taxon>Hemiptera</taxon>
        <taxon>Sternorrhyncha</taxon>
        <taxon>Aphidomorpha</taxon>
        <taxon>Aphidoidea</taxon>
        <taxon>Aphididae</taxon>
        <taxon>Macrosiphini</taxon>
        <taxon>Macrosiphum</taxon>
    </lineage>
</organism>
<name>A0AAV0YC66_9HEMI</name>
<dbReference type="Proteomes" id="UP001160148">
    <property type="component" value="Unassembled WGS sequence"/>
</dbReference>
<dbReference type="PANTHER" id="PTHR10773:SF19">
    <property type="match status" value="1"/>
</dbReference>
<evidence type="ECO:0000313" key="3">
    <source>
        <dbReference type="Proteomes" id="UP001160148"/>
    </source>
</evidence>
<reference evidence="2 3" key="1">
    <citation type="submission" date="2023-01" db="EMBL/GenBank/DDBJ databases">
        <authorList>
            <person name="Whitehead M."/>
        </authorList>
    </citation>
    <scope>NUCLEOTIDE SEQUENCE [LARGE SCALE GENOMIC DNA]</scope>
</reference>